<evidence type="ECO:0000313" key="2">
    <source>
        <dbReference type="Proteomes" id="UP000194236"/>
    </source>
</evidence>
<accession>A0A1Y3BWG7</accession>
<evidence type="ECO:0000313" key="1">
    <source>
        <dbReference type="EMBL" id="OTF83856.1"/>
    </source>
</evidence>
<feature type="non-terminal residue" evidence="1">
    <location>
        <position position="87"/>
    </location>
</feature>
<dbReference type="AlphaFoldDB" id="A0A1Y3BWG7"/>
<proteinExistence type="predicted"/>
<comment type="caution">
    <text evidence="1">The sequence shown here is derived from an EMBL/GenBank/DDBJ whole genome shotgun (WGS) entry which is preliminary data.</text>
</comment>
<organism evidence="1 2">
    <name type="scientific">Euroglyphus maynei</name>
    <name type="common">Mayne's house dust mite</name>
    <dbReference type="NCBI Taxonomy" id="6958"/>
    <lineage>
        <taxon>Eukaryota</taxon>
        <taxon>Metazoa</taxon>
        <taxon>Ecdysozoa</taxon>
        <taxon>Arthropoda</taxon>
        <taxon>Chelicerata</taxon>
        <taxon>Arachnida</taxon>
        <taxon>Acari</taxon>
        <taxon>Acariformes</taxon>
        <taxon>Sarcoptiformes</taxon>
        <taxon>Astigmata</taxon>
        <taxon>Psoroptidia</taxon>
        <taxon>Analgoidea</taxon>
        <taxon>Pyroglyphidae</taxon>
        <taxon>Pyroglyphinae</taxon>
        <taxon>Euroglyphus</taxon>
    </lineage>
</organism>
<reference evidence="1 2" key="1">
    <citation type="submission" date="2017-03" db="EMBL/GenBank/DDBJ databases">
        <title>Genome Survey of Euroglyphus maynei.</title>
        <authorList>
            <person name="Arlian L.G."/>
            <person name="Morgan M.S."/>
            <person name="Rider S.D."/>
        </authorList>
    </citation>
    <scope>NUCLEOTIDE SEQUENCE [LARGE SCALE GENOMIC DNA]</scope>
    <source>
        <strain evidence="1">Arlian Lab</strain>
        <tissue evidence="1">Whole body</tissue>
    </source>
</reference>
<gene>
    <name evidence="1" type="ORF">BLA29_013722</name>
</gene>
<dbReference type="EMBL" id="MUJZ01001819">
    <property type="protein sequence ID" value="OTF83856.1"/>
    <property type="molecule type" value="Genomic_DNA"/>
</dbReference>
<protein>
    <submittedName>
        <fullName evidence="1">Uncharacterized protein</fullName>
    </submittedName>
</protein>
<sequence length="87" mass="9243">MNGTQMKLETLADINSNNKRFSLTSQNADSSSITLSFGDRSFNTNPSLIDDASLKAHAGSLLEASTNVLSVSTNNGMQLSLSPVEVH</sequence>
<keyword evidence="2" id="KW-1185">Reference proteome</keyword>
<name>A0A1Y3BWG7_EURMA</name>
<dbReference type="Proteomes" id="UP000194236">
    <property type="component" value="Unassembled WGS sequence"/>
</dbReference>